<accession>A0ABR7HBD5</accession>
<dbReference type="Proteomes" id="UP000634672">
    <property type="component" value="Unassembled WGS sequence"/>
</dbReference>
<comment type="caution">
    <text evidence="3">The sequence shown here is derived from an EMBL/GenBank/DDBJ whole genome shotgun (WGS) entry which is preliminary data.</text>
</comment>
<reference evidence="3 4" key="1">
    <citation type="submission" date="2020-08" db="EMBL/GenBank/DDBJ databases">
        <title>Genome public.</title>
        <authorList>
            <person name="Liu C."/>
            <person name="Sun Q."/>
        </authorList>
    </citation>
    <scope>NUCLEOTIDE SEQUENCE [LARGE SCALE GENOMIC DNA]</scope>
    <source>
        <strain evidence="3 4">NSJ-66</strain>
    </source>
</reference>
<feature type="compositionally biased region" description="Basic and acidic residues" evidence="1">
    <location>
        <begin position="146"/>
        <end position="162"/>
    </location>
</feature>
<keyword evidence="2" id="KW-1133">Transmembrane helix</keyword>
<evidence type="ECO:0000313" key="4">
    <source>
        <dbReference type="Proteomes" id="UP000634672"/>
    </source>
</evidence>
<organism evidence="3 4">
    <name type="scientific">Hungatella hominis</name>
    <dbReference type="NCBI Taxonomy" id="2763050"/>
    <lineage>
        <taxon>Bacteria</taxon>
        <taxon>Bacillati</taxon>
        <taxon>Bacillota</taxon>
        <taxon>Clostridia</taxon>
        <taxon>Lachnospirales</taxon>
        <taxon>Lachnospiraceae</taxon>
        <taxon>Hungatella</taxon>
    </lineage>
</organism>
<dbReference type="RefSeq" id="WP_187023272.1">
    <property type="nucleotide sequence ID" value="NZ_JACOPB010000011.1"/>
</dbReference>
<gene>
    <name evidence="3" type="ORF">H8S75_21200</name>
</gene>
<keyword evidence="2" id="KW-0812">Transmembrane</keyword>
<protein>
    <recommendedName>
        <fullName evidence="5">Pre-toxin TG domain-containing protein</fullName>
    </recommendedName>
</protein>
<evidence type="ECO:0008006" key="5">
    <source>
        <dbReference type="Google" id="ProtNLM"/>
    </source>
</evidence>
<sequence>MFINTNISAFAQNNYDSTAIQSENVPSGSVIITENGVTINGVYYSKAEFTNLLNQAVEVSNSEDNGIQTRGPIAAGVYFIPGIGEVAIAATGAIVVAGVAVVAGTWLYKTSQARTIAKIRAKIPSRLRKENGDVDLGKFNEKVGGKNSYKEKGGWTIDKDTAGHGGRKWKLKDKAGN</sequence>
<proteinExistence type="predicted"/>
<evidence type="ECO:0000256" key="1">
    <source>
        <dbReference type="SAM" id="MobiDB-lite"/>
    </source>
</evidence>
<feature type="transmembrane region" description="Helical" evidence="2">
    <location>
        <begin position="86"/>
        <end position="108"/>
    </location>
</feature>
<evidence type="ECO:0000313" key="3">
    <source>
        <dbReference type="EMBL" id="MBC5710472.1"/>
    </source>
</evidence>
<keyword evidence="4" id="KW-1185">Reference proteome</keyword>
<name>A0ABR7HBD5_9FIRM</name>
<evidence type="ECO:0000256" key="2">
    <source>
        <dbReference type="SAM" id="Phobius"/>
    </source>
</evidence>
<dbReference type="EMBL" id="JACOPB010000011">
    <property type="protein sequence ID" value="MBC5710472.1"/>
    <property type="molecule type" value="Genomic_DNA"/>
</dbReference>
<feature type="region of interest" description="Disordered" evidence="1">
    <location>
        <begin position="146"/>
        <end position="177"/>
    </location>
</feature>
<keyword evidence="2" id="KW-0472">Membrane</keyword>